<proteinExistence type="predicted"/>
<protein>
    <submittedName>
        <fullName evidence="1">Uncharacterized protein</fullName>
    </submittedName>
</protein>
<dbReference type="HOGENOM" id="CLU_2449139_0_0_11"/>
<dbReference type="STRING" id="1229780.BN381_290135"/>
<dbReference type="AlphaFoldDB" id="R4Z5D3"/>
<comment type="caution">
    <text evidence="1">The sequence shown here is derived from an EMBL/GenBank/DDBJ whole genome shotgun (WGS) entry which is preliminary data.</text>
</comment>
<dbReference type="InterPro" id="IPR012340">
    <property type="entry name" value="NA-bd_OB-fold"/>
</dbReference>
<sequence>MNAAAIVFPPVGPQHGVVEAFDSHACLGTILGATGGDWPFHCTALVDGTREVQPGTAVMFVVVRRPGGRLEADRISPLRPQPSNMSPGE</sequence>
<dbReference type="RefSeq" id="WP_012226847.1">
    <property type="nucleotide sequence ID" value="NZ_HG422565.1"/>
</dbReference>
<organism evidence="1 2">
    <name type="scientific">Candidatus Neomicrothrix parvicella RN1</name>
    <dbReference type="NCBI Taxonomy" id="1229780"/>
    <lineage>
        <taxon>Bacteria</taxon>
        <taxon>Bacillati</taxon>
        <taxon>Actinomycetota</taxon>
        <taxon>Acidimicrobiia</taxon>
        <taxon>Acidimicrobiales</taxon>
        <taxon>Microthrixaceae</taxon>
        <taxon>Candidatus Neomicrothrix</taxon>
    </lineage>
</organism>
<accession>R4Z5D3</accession>
<name>R4Z5D3_9ACTN</name>
<evidence type="ECO:0000313" key="1">
    <source>
        <dbReference type="EMBL" id="CCM63767.1"/>
    </source>
</evidence>
<dbReference type="Proteomes" id="UP000018291">
    <property type="component" value="Unassembled WGS sequence"/>
</dbReference>
<gene>
    <name evidence="1" type="ORF">BN381_290135</name>
</gene>
<dbReference type="SUPFAM" id="SSF50249">
    <property type="entry name" value="Nucleic acid-binding proteins"/>
    <property type="match status" value="1"/>
</dbReference>
<reference evidence="1 2" key="1">
    <citation type="journal article" date="2013" name="ISME J.">
        <title>Metabolic model for the filamentous 'Candidatus Microthrix parvicella' based on genomic and metagenomic analyses.</title>
        <authorList>
            <person name="Jon McIlroy S."/>
            <person name="Kristiansen R."/>
            <person name="Albertsen M."/>
            <person name="Michael Karst S."/>
            <person name="Rossetti S."/>
            <person name="Lund Nielsen J."/>
            <person name="Tandoi V."/>
            <person name="James Seviour R."/>
            <person name="Nielsen P.H."/>
        </authorList>
    </citation>
    <scope>NUCLEOTIDE SEQUENCE [LARGE SCALE GENOMIC DNA]</scope>
    <source>
        <strain evidence="1 2">RN1</strain>
    </source>
</reference>
<keyword evidence="2" id="KW-1185">Reference proteome</keyword>
<evidence type="ECO:0000313" key="2">
    <source>
        <dbReference type="Proteomes" id="UP000018291"/>
    </source>
</evidence>
<dbReference type="Gene3D" id="2.40.50.140">
    <property type="entry name" value="Nucleic acid-binding proteins"/>
    <property type="match status" value="1"/>
</dbReference>
<dbReference type="EMBL" id="CANL01000022">
    <property type="protein sequence ID" value="CCM63767.1"/>
    <property type="molecule type" value="Genomic_DNA"/>
</dbReference>